<gene>
    <name evidence="1" type="ORF">CRN84_11630</name>
</gene>
<dbReference type="EMBL" id="PDDX01000001">
    <property type="protein sequence ID" value="PHI29940.1"/>
    <property type="molecule type" value="Genomic_DNA"/>
</dbReference>
<dbReference type="Proteomes" id="UP000224974">
    <property type="component" value="Unassembled WGS sequence"/>
</dbReference>
<dbReference type="SUPFAM" id="SSF52540">
    <property type="entry name" value="P-loop containing nucleoside triphosphate hydrolases"/>
    <property type="match status" value="1"/>
</dbReference>
<dbReference type="RefSeq" id="WP_029096462.1">
    <property type="nucleotide sequence ID" value="NZ_BRLG01000008.1"/>
</dbReference>
<reference evidence="2" key="1">
    <citation type="submission" date="2017-09" db="EMBL/GenBank/DDBJ databases">
        <title>FDA dAtabase for Regulatory Grade micrObial Sequences (FDA-ARGOS): Supporting development and validation of Infectious Disease Dx tests.</title>
        <authorList>
            <person name="Minogue T."/>
            <person name="Wolcott M."/>
            <person name="Wasieloski L."/>
            <person name="Aguilar W."/>
            <person name="Moore D."/>
            <person name="Tallon L."/>
            <person name="Sadzewicz L."/>
            <person name="Ott S."/>
            <person name="Zhao X."/>
            <person name="Nagaraj S."/>
            <person name="Vavikolanu K."/>
            <person name="Aluvathingal J."/>
            <person name="Nadendla S."/>
            <person name="Sichtig H."/>
        </authorList>
    </citation>
    <scope>NUCLEOTIDE SEQUENCE [LARGE SCALE GENOMIC DNA]</scope>
    <source>
        <strain evidence="2">FDAARGOS_387</strain>
    </source>
</reference>
<protein>
    <recommendedName>
        <fullName evidence="3">Flp pilus assembly protein, ATPase CpaE</fullName>
    </recommendedName>
</protein>
<sequence length="383" mass="43377">MRLFSTSAETDNKDDGNRIILDRSKVVLISRNQKVQTDIKNILKMHNVNNVVQKKVSLNEYLDDASTKDAGWMILDIEDEKDINAINDVTSLIVPYDVYYVLVGNTDSIAFAKSLEKSGGRYLYIDTQLNELPDIVVKALVHSTDRSTLRISILGCKGGCGTTTVSSGILSSLNKYTSVPCLLVQGATGSRDFDLITGHKLDSSDSKVQKITDNRFMKFESNNEMFNYTDPVFNQFNIALFDHNATAISTENLESIFNHSNTIVLIIGRNFSSFRTAKRIMDEYIRFERQKTDSFMRKIVLCINEYNPGDNRNKFSNEDISEYLGCEINVILPHFQVRKENDPFTQILQHLAATVLGRDKEDSKENTNILSGFLNKINIFSKK</sequence>
<keyword evidence="2" id="KW-1185">Reference proteome</keyword>
<accession>A0A2C6C0R4</accession>
<dbReference type="Gene3D" id="3.40.50.300">
    <property type="entry name" value="P-loop containing nucleotide triphosphate hydrolases"/>
    <property type="match status" value="1"/>
</dbReference>
<dbReference type="InterPro" id="IPR027417">
    <property type="entry name" value="P-loop_NTPase"/>
</dbReference>
<comment type="caution">
    <text evidence="1">The sequence shown here is derived from an EMBL/GenBank/DDBJ whole genome shotgun (WGS) entry which is preliminary data.</text>
</comment>
<dbReference type="OrthoDB" id="7066706at2"/>
<dbReference type="AlphaFoldDB" id="A0A2C6C0R4"/>
<evidence type="ECO:0000313" key="1">
    <source>
        <dbReference type="EMBL" id="PHI29940.1"/>
    </source>
</evidence>
<organism evidence="1 2">
    <name type="scientific">Budvicia aquatica</name>
    <dbReference type="NCBI Taxonomy" id="82979"/>
    <lineage>
        <taxon>Bacteria</taxon>
        <taxon>Pseudomonadati</taxon>
        <taxon>Pseudomonadota</taxon>
        <taxon>Gammaproteobacteria</taxon>
        <taxon>Enterobacterales</taxon>
        <taxon>Budviciaceae</taxon>
        <taxon>Budvicia</taxon>
    </lineage>
</organism>
<evidence type="ECO:0000313" key="2">
    <source>
        <dbReference type="Proteomes" id="UP000224974"/>
    </source>
</evidence>
<evidence type="ECO:0008006" key="3">
    <source>
        <dbReference type="Google" id="ProtNLM"/>
    </source>
</evidence>
<dbReference type="STRING" id="1111728.GCA_000427805_01740"/>
<name>A0A2C6C0R4_9GAMM</name>
<proteinExistence type="predicted"/>